<dbReference type="GO" id="GO:0007155">
    <property type="term" value="P:cell adhesion"/>
    <property type="evidence" value="ECO:0007669"/>
    <property type="project" value="UniProtKB-KW"/>
</dbReference>
<dbReference type="STRING" id="8081.ENSPREP00000022883"/>
<evidence type="ECO:0000256" key="5">
    <source>
        <dbReference type="ARBA" id="ARBA00022989"/>
    </source>
</evidence>
<dbReference type="SUPFAM" id="SSF48726">
    <property type="entry name" value="Immunoglobulin"/>
    <property type="match status" value="3"/>
</dbReference>
<reference evidence="9" key="3">
    <citation type="submission" date="2025-09" db="UniProtKB">
        <authorList>
            <consortium name="Ensembl"/>
        </authorList>
    </citation>
    <scope>IDENTIFICATION</scope>
    <source>
        <strain evidence="9">Guanapo</strain>
    </source>
</reference>
<keyword evidence="3" id="KW-0430">Lectin</keyword>
<proteinExistence type="inferred from homology"/>
<keyword evidence="2" id="KW-0812">Transmembrane</keyword>
<dbReference type="Pfam" id="PF07679">
    <property type="entry name" value="I-set"/>
    <property type="match status" value="1"/>
</dbReference>
<dbReference type="InterPro" id="IPR013098">
    <property type="entry name" value="Ig_I-set"/>
</dbReference>
<dbReference type="PROSITE" id="PS50835">
    <property type="entry name" value="IG_LIKE"/>
    <property type="match status" value="1"/>
</dbReference>
<evidence type="ECO:0000313" key="10">
    <source>
        <dbReference type="Proteomes" id="UP000242638"/>
    </source>
</evidence>
<dbReference type="Ensembl" id="ENSPRET00000023120.1">
    <property type="protein sequence ID" value="ENSPREP00000022883.1"/>
    <property type="gene ID" value="ENSPREG00000015448.1"/>
</dbReference>
<dbReference type="Bgee" id="ENSPREG00000015448">
    <property type="expression patterns" value="Expressed in caudal fin and 1 other cell type or tissue"/>
</dbReference>
<reference evidence="9" key="2">
    <citation type="submission" date="2025-08" db="UniProtKB">
        <authorList>
            <consortium name="Ensembl"/>
        </authorList>
    </citation>
    <scope>IDENTIFICATION</scope>
    <source>
        <strain evidence="9">Guanapo</strain>
    </source>
</reference>
<dbReference type="InterPro" id="IPR051036">
    <property type="entry name" value="SIGLEC"/>
</dbReference>
<reference evidence="10" key="1">
    <citation type="submission" date="2013-11" db="EMBL/GenBank/DDBJ databases">
        <title>The genomic landscape of the Guanapo guppy.</title>
        <authorList>
            <person name="Kuenstner A."/>
            <person name="Dreyer C."/>
        </authorList>
    </citation>
    <scope>NUCLEOTIDE SEQUENCE</scope>
    <source>
        <strain evidence="10">Guanapo</strain>
    </source>
</reference>
<dbReference type="OMA" id="LSFQMVK"/>
<evidence type="ECO:0000313" key="9">
    <source>
        <dbReference type="Ensembl" id="ENSPREP00000022883.1"/>
    </source>
</evidence>
<evidence type="ECO:0000256" key="3">
    <source>
        <dbReference type="ARBA" id="ARBA00022734"/>
    </source>
</evidence>
<evidence type="ECO:0000256" key="1">
    <source>
        <dbReference type="ARBA" id="ARBA00004479"/>
    </source>
</evidence>
<evidence type="ECO:0000256" key="2">
    <source>
        <dbReference type="ARBA" id="ARBA00022692"/>
    </source>
</evidence>
<dbReference type="InterPro" id="IPR013783">
    <property type="entry name" value="Ig-like_fold"/>
</dbReference>
<keyword evidence="6" id="KW-0472">Membrane</keyword>
<feature type="domain" description="Ig-like" evidence="8">
    <location>
        <begin position="194"/>
        <end position="297"/>
    </location>
</feature>
<dbReference type="GO" id="GO:0005886">
    <property type="term" value="C:plasma membrane"/>
    <property type="evidence" value="ECO:0007669"/>
    <property type="project" value="TreeGrafter"/>
</dbReference>
<evidence type="ECO:0000256" key="7">
    <source>
        <dbReference type="ARBA" id="ARBA00038361"/>
    </source>
</evidence>
<dbReference type="GeneTree" id="ENSGT01150000286924"/>
<dbReference type="InterPro" id="IPR036179">
    <property type="entry name" value="Ig-like_dom_sf"/>
</dbReference>
<dbReference type="InterPro" id="IPR013106">
    <property type="entry name" value="Ig_V-set"/>
</dbReference>
<evidence type="ECO:0000256" key="6">
    <source>
        <dbReference type="ARBA" id="ARBA00023136"/>
    </source>
</evidence>
<dbReference type="InterPro" id="IPR003598">
    <property type="entry name" value="Ig_sub2"/>
</dbReference>
<keyword evidence="5" id="KW-1133">Transmembrane helix</keyword>
<evidence type="ECO:0000256" key="4">
    <source>
        <dbReference type="ARBA" id="ARBA00022889"/>
    </source>
</evidence>
<dbReference type="PANTHER" id="PTHR12035:SF128">
    <property type="entry name" value="BRANCHED CHAIN KETO ACID DEHYDROGENASE E1 SUBUNIT BETA,-LIKE-RELATED"/>
    <property type="match status" value="1"/>
</dbReference>
<dbReference type="GO" id="GO:0033691">
    <property type="term" value="F:sialic acid binding"/>
    <property type="evidence" value="ECO:0007669"/>
    <property type="project" value="TreeGrafter"/>
</dbReference>
<dbReference type="GO" id="GO:0030246">
    <property type="term" value="F:carbohydrate binding"/>
    <property type="evidence" value="ECO:0007669"/>
    <property type="project" value="UniProtKB-KW"/>
</dbReference>
<name>A0A3P9PMB8_POERE</name>
<keyword evidence="4" id="KW-0130">Cell adhesion</keyword>
<comment type="similarity">
    <text evidence="7">Belongs to the immunoglobulin superfamily. SIGLEC (sialic acid binding Ig-like lectin) family.</text>
</comment>
<keyword evidence="10" id="KW-1185">Reference proteome</keyword>
<comment type="subcellular location">
    <subcellularLocation>
        <location evidence="1">Membrane</location>
        <topology evidence="1">Single-pass type I membrane protein</topology>
    </subcellularLocation>
</comment>
<dbReference type="Proteomes" id="UP000242638">
    <property type="component" value="Unassembled WGS sequence"/>
</dbReference>
<organism evidence="9 10">
    <name type="scientific">Poecilia reticulata</name>
    <name type="common">Guppy</name>
    <name type="synonym">Acanthophacelus reticulatus</name>
    <dbReference type="NCBI Taxonomy" id="8081"/>
    <lineage>
        <taxon>Eukaryota</taxon>
        <taxon>Metazoa</taxon>
        <taxon>Chordata</taxon>
        <taxon>Craniata</taxon>
        <taxon>Vertebrata</taxon>
        <taxon>Euteleostomi</taxon>
        <taxon>Actinopterygii</taxon>
        <taxon>Neopterygii</taxon>
        <taxon>Teleostei</taxon>
        <taxon>Neoteleostei</taxon>
        <taxon>Acanthomorphata</taxon>
        <taxon>Ovalentaria</taxon>
        <taxon>Atherinomorphae</taxon>
        <taxon>Cyprinodontiformes</taxon>
        <taxon>Poeciliidae</taxon>
        <taxon>Poeciliinae</taxon>
        <taxon>Poecilia</taxon>
    </lineage>
</organism>
<dbReference type="AlphaFoldDB" id="A0A3P9PMB8"/>
<evidence type="ECO:0000259" key="8">
    <source>
        <dbReference type="PROSITE" id="PS50835"/>
    </source>
</evidence>
<sequence length="425" mass="46662">AGYCVAFNEGEIRAEAGLCSVIPCAFTVLFAPARIIWYKCDNDRCYHPEIIFHSDKNKENIKAGFEGRVSLMEPDLAQKNCGIIINDLNVSDSGSYQVRVEGNETKDVFTYKEKTTLSVTGLNQTPSVMIPPLTEGQQATLTCTAPGNITALKTENLTAVTQIHISTLTFNSSADHHNTKITCKVSFTGGLTTEETVTLNVTSTVMEGDDLNLTCSVDSEGDALNLTCSVDSVPPSLIMWTKNVLSMHPSNRTSSPNNTGSATLVVFNMTVGDSGRYTCTATYENITETKYVHVKVTSMYSQSVVNSQLYLCVFLYMWQMSNGQAVQGGEKKEALAGAPEATNGPKELVYANIDFSLLNRVPTKRITSSENKNTEYAEIKTNKEKGHQVEMMTEEDNEMKSCVQEVKEEAEEPVYAKVEDLVEES</sequence>
<accession>A0A3P9PMB8</accession>
<protein>
    <recommendedName>
        <fullName evidence="8">Ig-like domain-containing protein</fullName>
    </recommendedName>
</protein>
<dbReference type="InterPro" id="IPR007110">
    <property type="entry name" value="Ig-like_dom"/>
</dbReference>
<dbReference type="PANTHER" id="PTHR12035">
    <property type="entry name" value="SIALIC ACID BINDING IMMUNOGLOBULIN-LIKE LECTIN"/>
    <property type="match status" value="1"/>
</dbReference>
<dbReference type="SMART" id="SM00409">
    <property type="entry name" value="IG"/>
    <property type="match status" value="3"/>
</dbReference>
<dbReference type="Gene3D" id="2.60.40.10">
    <property type="entry name" value="Immunoglobulins"/>
    <property type="match status" value="3"/>
</dbReference>
<dbReference type="Pfam" id="PF07686">
    <property type="entry name" value="V-set"/>
    <property type="match status" value="1"/>
</dbReference>
<dbReference type="SMART" id="SM00408">
    <property type="entry name" value="IGc2"/>
    <property type="match status" value="1"/>
</dbReference>
<dbReference type="InterPro" id="IPR003599">
    <property type="entry name" value="Ig_sub"/>
</dbReference>
<dbReference type="CDD" id="cd00096">
    <property type="entry name" value="Ig"/>
    <property type="match status" value="1"/>
</dbReference>